<feature type="domain" description="RapA2 cadherin-like" evidence="1">
    <location>
        <begin position="16"/>
        <end position="86"/>
    </location>
</feature>
<feature type="domain" description="RapA2 cadherin-like" evidence="1">
    <location>
        <begin position="113"/>
        <end position="173"/>
    </location>
</feature>
<protein>
    <recommendedName>
        <fullName evidence="1">RapA2 cadherin-like domain-containing protein</fullName>
    </recommendedName>
</protein>
<dbReference type="InterPro" id="IPR010221">
    <property type="entry name" value="VCBS_dom"/>
</dbReference>
<organism evidence="2">
    <name type="scientific">marine metagenome</name>
    <dbReference type="NCBI Taxonomy" id="408172"/>
    <lineage>
        <taxon>unclassified sequences</taxon>
        <taxon>metagenomes</taxon>
        <taxon>ecological metagenomes</taxon>
    </lineage>
</organism>
<dbReference type="NCBIfam" id="NF012211">
    <property type="entry name" value="tand_rpt_95"/>
    <property type="match status" value="2"/>
</dbReference>
<accession>A0A382VUV0</accession>
<dbReference type="Pfam" id="PF17803">
    <property type="entry name" value="Cadherin_4"/>
    <property type="match status" value="3"/>
</dbReference>
<sequence length="282" mass="30459">TYSVVDTVSGQSDIGTVTITVDPVNDAPVALPDQYTVVEDSVIIVGESGGLLFNDYDVDEDTLTVMLIGYVSHGELLVNSDGSFQYTPDPGFSETDQFYYQAFDGQEYSSLTEVIINVTPVNDPPVAEDISVTLLEDGSASITLVGTDEDTHDPDLIIDIVDSTSYGSLELQGRLYATYVYTPAQDYFGADTFTYRVFDTVSLQADTGTVAITVEAVNDAPVAGNDEYETQEDDSLVVNAPGILDNDEDVDDITLTIMLESDVDNGDLDLHEDGSFVYIPDP</sequence>
<dbReference type="NCBIfam" id="TIGR01965">
    <property type="entry name" value="VCBS_repeat"/>
    <property type="match status" value="1"/>
</dbReference>
<dbReference type="Gene3D" id="2.60.40.2810">
    <property type="match status" value="2"/>
</dbReference>
<dbReference type="InterPro" id="IPR040853">
    <property type="entry name" value="RapA2_cadherin-like"/>
</dbReference>
<dbReference type="AlphaFoldDB" id="A0A382VUV0"/>
<reference evidence="2" key="1">
    <citation type="submission" date="2018-05" db="EMBL/GenBank/DDBJ databases">
        <authorList>
            <person name="Lanie J.A."/>
            <person name="Ng W.-L."/>
            <person name="Kazmierczak K.M."/>
            <person name="Andrzejewski T.M."/>
            <person name="Davidsen T.M."/>
            <person name="Wayne K.J."/>
            <person name="Tettelin H."/>
            <person name="Glass J.I."/>
            <person name="Rusch D."/>
            <person name="Podicherti R."/>
            <person name="Tsui H.-C.T."/>
            <person name="Winkler M.E."/>
        </authorList>
    </citation>
    <scope>NUCLEOTIDE SEQUENCE</scope>
</reference>
<evidence type="ECO:0000313" key="2">
    <source>
        <dbReference type="EMBL" id="SVD50289.1"/>
    </source>
</evidence>
<name>A0A382VUV0_9ZZZZ</name>
<feature type="non-terminal residue" evidence="2">
    <location>
        <position position="282"/>
    </location>
</feature>
<feature type="non-terminal residue" evidence="2">
    <location>
        <position position="1"/>
    </location>
</feature>
<feature type="domain" description="RapA2 cadherin-like" evidence="1">
    <location>
        <begin position="209"/>
        <end position="278"/>
    </location>
</feature>
<dbReference type="EMBL" id="UINC01154806">
    <property type="protein sequence ID" value="SVD50289.1"/>
    <property type="molecule type" value="Genomic_DNA"/>
</dbReference>
<evidence type="ECO:0000259" key="1">
    <source>
        <dbReference type="Pfam" id="PF17803"/>
    </source>
</evidence>
<proteinExistence type="predicted"/>
<gene>
    <name evidence="2" type="ORF">METZ01_LOCUS403143</name>
</gene>